<feature type="region of interest" description="Disordered" evidence="1">
    <location>
        <begin position="42"/>
        <end position="61"/>
    </location>
</feature>
<accession>A0A2P7AUV1</accession>
<organism evidence="2 3">
    <name type="scientific">Phyllobacterium endophyticum</name>
    <dbReference type="NCBI Taxonomy" id="1149773"/>
    <lineage>
        <taxon>Bacteria</taxon>
        <taxon>Pseudomonadati</taxon>
        <taxon>Pseudomonadota</taxon>
        <taxon>Alphaproteobacteria</taxon>
        <taxon>Hyphomicrobiales</taxon>
        <taxon>Phyllobacteriaceae</taxon>
        <taxon>Phyllobacterium</taxon>
    </lineage>
</organism>
<evidence type="ECO:0000313" key="3">
    <source>
        <dbReference type="Proteomes" id="UP000241158"/>
    </source>
</evidence>
<comment type="caution">
    <text evidence="2">The sequence shown here is derived from an EMBL/GenBank/DDBJ whole genome shotgun (WGS) entry which is preliminary data.</text>
</comment>
<dbReference type="Proteomes" id="UP000241158">
    <property type="component" value="Unassembled WGS sequence"/>
</dbReference>
<dbReference type="OrthoDB" id="8238029at2"/>
<evidence type="ECO:0000256" key="1">
    <source>
        <dbReference type="SAM" id="MobiDB-lite"/>
    </source>
</evidence>
<evidence type="ECO:0000313" key="2">
    <source>
        <dbReference type="EMBL" id="PSH57933.1"/>
    </source>
</evidence>
<gene>
    <name evidence="2" type="ORF">CU100_09610</name>
</gene>
<dbReference type="RefSeq" id="WP_106716373.1">
    <property type="nucleotide sequence ID" value="NZ_JACHXT010000001.1"/>
</dbReference>
<proteinExistence type="predicted"/>
<reference evidence="3" key="1">
    <citation type="submission" date="2017-11" db="EMBL/GenBank/DDBJ databases">
        <authorList>
            <person name="Kuznetsova I."/>
            <person name="Sazanova A."/>
            <person name="Chirak E."/>
            <person name="Safronova V."/>
            <person name="Willems A."/>
        </authorList>
    </citation>
    <scope>NUCLEOTIDE SEQUENCE [LARGE SCALE GENOMIC DNA]</scope>
    <source>
        <strain evidence="3">PEPV15</strain>
    </source>
</reference>
<name>A0A2P7AUV1_9HYPH</name>
<dbReference type="Pfam" id="PF12244">
    <property type="entry name" value="DUF3606"/>
    <property type="match status" value="1"/>
</dbReference>
<protein>
    <submittedName>
        <fullName evidence="2">DUF3606 domain-containing protein</fullName>
    </submittedName>
</protein>
<feature type="region of interest" description="Disordered" evidence="1">
    <location>
        <begin position="1"/>
        <end position="21"/>
    </location>
</feature>
<keyword evidence="3" id="KW-1185">Reference proteome</keyword>
<sequence>MTDDKSKRDNRDRSRVSGSEDYEIEHLMKKFDISRNRAQDLVKKHNGNRKKIEDELSSVDI</sequence>
<dbReference type="InterPro" id="IPR022037">
    <property type="entry name" value="DUF3606"/>
</dbReference>
<dbReference type="EMBL" id="PGGN01000002">
    <property type="protein sequence ID" value="PSH57933.1"/>
    <property type="molecule type" value="Genomic_DNA"/>
</dbReference>
<dbReference type="AlphaFoldDB" id="A0A2P7AUV1"/>
<feature type="compositionally biased region" description="Basic and acidic residues" evidence="1">
    <location>
        <begin position="1"/>
        <end position="15"/>
    </location>
</feature>